<dbReference type="RefSeq" id="WP_095508577.1">
    <property type="nucleotide sequence ID" value="NZ_MQWD01000001.1"/>
</dbReference>
<proteinExistence type="predicted"/>
<comment type="caution">
    <text evidence="1">The sequence shown here is derived from an EMBL/GenBank/DDBJ whole genome shotgun (WGS) entry which is preliminary data.</text>
</comment>
<evidence type="ECO:0008006" key="3">
    <source>
        <dbReference type="Google" id="ProtNLM"/>
    </source>
</evidence>
<evidence type="ECO:0000313" key="1">
    <source>
        <dbReference type="EMBL" id="PAP74952.1"/>
    </source>
</evidence>
<gene>
    <name evidence="1" type="ORF">BSZ37_00045</name>
</gene>
<name>A0A271IUS5_9BACT</name>
<dbReference type="EMBL" id="MQWD01000001">
    <property type="protein sequence ID" value="PAP74952.1"/>
    <property type="molecule type" value="Genomic_DNA"/>
</dbReference>
<organism evidence="1 2">
    <name type="scientific">Rubrivirga marina</name>
    <dbReference type="NCBI Taxonomy" id="1196024"/>
    <lineage>
        <taxon>Bacteria</taxon>
        <taxon>Pseudomonadati</taxon>
        <taxon>Rhodothermota</taxon>
        <taxon>Rhodothermia</taxon>
        <taxon>Rhodothermales</taxon>
        <taxon>Rubricoccaceae</taxon>
        <taxon>Rubrivirga</taxon>
    </lineage>
</organism>
<reference evidence="1 2" key="1">
    <citation type="submission" date="2016-11" db="EMBL/GenBank/DDBJ databases">
        <title>Study of marine rhodopsin-containing bacteria.</title>
        <authorList>
            <person name="Yoshizawa S."/>
            <person name="Kumagai Y."/>
            <person name="Kogure K."/>
        </authorList>
    </citation>
    <scope>NUCLEOTIDE SEQUENCE [LARGE SCALE GENOMIC DNA]</scope>
    <source>
        <strain evidence="1 2">SAORIC-28</strain>
    </source>
</reference>
<dbReference type="AlphaFoldDB" id="A0A271IUS5"/>
<dbReference type="OrthoDB" id="980024at2"/>
<accession>A0A271IUS5</accession>
<keyword evidence="2" id="KW-1185">Reference proteome</keyword>
<sequence length="291" mass="31709">MKLVMVHGRSQEGKDPVALKKEWLDALTYGLARANASVPDDLEVAFPYYGDLLAGLVEEVNTPLGRQVNAKGPNPDASADADLRGQIFQELAERAQLDDADIRREVDDVATEKGPGNWEWVQGALRALDRIPGLNTKVIDAFTRDVFVYLTFRGVRRKIDAVVQEALGDGPCVVLAHSLGTVVTYNVLYNRAASPAYPRLVTVGSPLGIRAIKSKIDAPLRSPPGVGHWFNAYDDRDLVALAPLDEHTFGVTPAIENKSDVQNFTENRHGIAGYLADPVVAARIAEFLRGT</sequence>
<evidence type="ECO:0000313" key="2">
    <source>
        <dbReference type="Proteomes" id="UP000216339"/>
    </source>
</evidence>
<dbReference type="InterPro" id="IPR029058">
    <property type="entry name" value="AB_hydrolase_fold"/>
</dbReference>
<dbReference type="Proteomes" id="UP000216339">
    <property type="component" value="Unassembled WGS sequence"/>
</dbReference>
<dbReference type="Gene3D" id="3.40.50.1820">
    <property type="entry name" value="alpha/beta hydrolase"/>
    <property type="match status" value="1"/>
</dbReference>
<dbReference type="SUPFAM" id="SSF53474">
    <property type="entry name" value="alpha/beta-Hydrolases"/>
    <property type="match status" value="1"/>
</dbReference>
<protein>
    <recommendedName>
        <fullName evidence="3">Serine peptidase</fullName>
    </recommendedName>
</protein>